<dbReference type="Proteomes" id="UP000245431">
    <property type="component" value="Chromosome PVE_r1"/>
</dbReference>
<dbReference type="AlphaFoldDB" id="A0A1D3K0J5"/>
<gene>
    <name evidence="1" type="ORF">PVE_R1G3984</name>
</gene>
<sequence length="37" mass="4267">MINSPWELKWMNLVLHTLKFLDLESSLLLQGIAAKNV</sequence>
<proteinExistence type="predicted"/>
<evidence type="ECO:0000313" key="1">
    <source>
        <dbReference type="EMBL" id="SBW81866.1"/>
    </source>
</evidence>
<evidence type="ECO:0000313" key="2">
    <source>
        <dbReference type="Proteomes" id="UP000245431"/>
    </source>
</evidence>
<organism evidence="1 2">
    <name type="scientific">Pseudomonas veronii 1YdBTEX2</name>
    <dbReference type="NCBI Taxonomy" id="1295141"/>
    <lineage>
        <taxon>Bacteria</taxon>
        <taxon>Pseudomonadati</taxon>
        <taxon>Pseudomonadota</taxon>
        <taxon>Gammaproteobacteria</taxon>
        <taxon>Pseudomonadales</taxon>
        <taxon>Pseudomonadaceae</taxon>
        <taxon>Pseudomonas</taxon>
    </lineage>
</organism>
<accession>A0A1D3K0J5</accession>
<name>A0A1D3K0J5_PSEVE</name>
<dbReference type="EMBL" id="LT599583">
    <property type="protein sequence ID" value="SBW81866.1"/>
    <property type="molecule type" value="Genomic_DNA"/>
</dbReference>
<protein>
    <submittedName>
        <fullName evidence="1">Uncharacterized protein</fullName>
    </submittedName>
</protein>
<reference evidence="2" key="1">
    <citation type="submission" date="2016-07" db="EMBL/GenBank/DDBJ databases">
        <authorList>
            <person name="Florea S."/>
            <person name="Webb J.S."/>
            <person name="Jaromczyk J."/>
            <person name="Schardl C.L."/>
        </authorList>
    </citation>
    <scope>NUCLEOTIDE SEQUENCE [LARGE SCALE GENOMIC DNA]</scope>
    <source>
        <strain evidence="2">1YdBTEX2</strain>
    </source>
</reference>